<comment type="similarity">
    <text evidence="1">Belongs to the glycosyl hydrolase 1 family.</text>
</comment>
<sequence length="631" mass="70643">MAFFCLVRIFILCSLLSPFTGAQQAYIHSSGHKSELHCTSTSGNYRTESTPSYRFSAFSYTQTETVYTATGLQPSPQPTYGLAYSAVSSLFTNLSTMSYGNWDPNSTATPTDRAYPYGQAAWSAMWKDAALVNFTRGIYSTTASPTPIPSSELVLPPPLYFQPAGCDQFPRDFILGVAGAAAQIEGAIADEGRGPAKLGIPQIDSDFTATESYYLYKRDIDRLAAIGSQYYSFSISWTRILPFALPGTPVNSQGLQHYDDLINYAISKGVQPVVTLIHLDTPAVFLGSGVLNYTLSTRSYFNQNAVGYENTTFEDAFVHYGQIVLAYFADRVPIWITYNEPQNGAINGVAIDHVLKSHARLYHFYHDILHGKGKMSFKNGVAPSVPQDPKDQSHVAATKHINDLYLSSFLNPLALGKDYPAAYKMTMQDYVPLSPQDLDYMRGTIDFLAVDIYAVSAVYALPNISISSCAADNSTANLYYPKCVGTTEVTVNGWNIGYHPDYISYTTPTYLRTQLNWFWNTFRLPLMITETGLSTWGLGISPSATLLDDILWDQARSEFYLSSLTEVLKAIWKDGVDVMGMLMWSFIDNWEWNTFQHQFGLMYNNRTTQERSYKRSFFDVVDFVESRRMTR</sequence>
<dbReference type="InterPro" id="IPR001360">
    <property type="entry name" value="Glyco_hydro_1"/>
</dbReference>
<dbReference type="PANTHER" id="PTHR10353">
    <property type="entry name" value="GLYCOSYL HYDROLASE"/>
    <property type="match status" value="1"/>
</dbReference>
<dbReference type="PANTHER" id="PTHR10353:SF53">
    <property type="entry name" value="BETA-1,4-GLUCOSIDASE (EUROFUNG)"/>
    <property type="match status" value="1"/>
</dbReference>
<reference evidence="3 4" key="1">
    <citation type="submission" date="2014-04" db="EMBL/GenBank/DDBJ databases">
        <authorList>
            <consortium name="DOE Joint Genome Institute"/>
            <person name="Kuo A."/>
            <person name="Martino E."/>
            <person name="Perotto S."/>
            <person name="Kohler A."/>
            <person name="Nagy L.G."/>
            <person name="Floudas D."/>
            <person name="Copeland A."/>
            <person name="Barry K.W."/>
            <person name="Cichocki N."/>
            <person name="Veneault-Fourrey C."/>
            <person name="LaButti K."/>
            <person name="Lindquist E.A."/>
            <person name="Lipzen A."/>
            <person name="Lundell T."/>
            <person name="Morin E."/>
            <person name="Murat C."/>
            <person name="Sun H."/>
            <person name="Tunlid A."/>
            <person name="Henrissat B."/>
            <person name="Grigoriev I.V."/>
            <person name="Hibbett D.S."/>
            <person name="Martin F."/>
            <person name="Nordberg H.P."/>
            <person name="Cantor M.N."/>
            <person name="Hua S.X."/>
        </authorList>
    </citation>
    <scope>NUCLEOTIDE SEQUENCE [LARGE SCALE GENOMIC DNA]</scope>
    <source>
        <strain evidence="3 4">Zn</strain>
    </source>
</reference>
<accession>A0A0C3D094</accession>
<dbReference type="Gene3D" id="3.20.20.80">
    <property type="entry name" value="Glycosidases"/>
    <property type="match status" value="1"/>
</dbReference>
<keyword evidence="4" id="KW-1185">Reference proteome</keyword>
<dbReference type="HOGENOM" id="CLU_001859_1_3_1"/>
<evidence type="ECO:0000313" key="3">
    <source>
        <dbReference type="EMBL" id="KIM95327.1"/>
    </source>
</evidence>
<evidence type="ECO:0000256" key="2">
    <source>
        <dbReference type="SAM" id="SignalP"/>
    </source>
</evidence>
<protein>
    <submittedName>
        <fullName evidence="3">Glycoside hydrolase family 1 protein</fullName>
    </submittedName>
</protein>
<organism evidence="3 4">
    <name type="scientific">Oidiodendron maius (strain Zn)</name>
    <dbReference type="NCBI Taxonomy" id="913774"/>
    <lineage>
        <taxon>Eukaryota</taxon>
        <taxon>Fungi</taxon>
        <taxon>Dikarya</taxon>
        <taxon>Ascomycota</taxon>
        <taxon>Pezizomycotina</taxon>
        <taxon>Leotiomycetes</taxon>
        <taxon>Leotiomycetes incertae sedis</taxon>
        <taxon>Myxotrichaceae</taxon>
        <taxon>Oidiodendron</taxon>
    </lineage>
</organism>
<dbReference type="OrthoDB" id="65569at2759"/>
<dbReference type="EMBL" id="KN832887">
    <property type="protein sequence ID" value="KIM95327.1"/>
    <property type="molecule type" value="Genomic_DNA"/>
</dbReference>
<dbReference type="PRINTS" id="PR00131">
    <property type="entry name" value="GLHYDRLASE1"/>
</dbReference>
<reference evidence="4" key="2">
    <citation type="submission" date="2015-01" db="EMBL/GenBank/DDBJ databases">
        <title>Evolutionary Origins and Diversification of the Mycorrhizal Mutualists.</title>
        <authorList>
            <consortium name="DOE Joint Genome Institute"/>
            <consortium name="Mycorrhizal Genomics Consortium"/>
            <person name="Kohler A."/>
            <person name="Kuo A."/>
            <person name="Nagy L.G."/>
            <person name="Floudas D."/>
            <person name="Copeland A."/>
            <person name="Barry K.W."/>
            <person name="Cichocki N."/>
            <person name="Veneault-Fourrey C."/>
            <person name="LaButti K."/>
            <person name="Lindquist E.A."/>
            <person name="Lipzen A."/>
            <person name="Lundell T."/>
            <person name="Morin E."/>
            <person name="Murat C."/>
            <person name="Riley R."/>
            <person name="Ohm R."/>
            <person name="Sun H."/>
            <person name="Tunlid A."/>
            <person name="Henrissat B."/>
            <person name="Grigoriev I.V."/>
            <person name="Hibbett D.S."/>
            <person name="Martin F."/>
        </authorList>
    </citation>
    <scope>NUCLEOTIDE SEQUENCE [LARGE SCALE GENOMIC DNA]</scope>
    <source>
        <strain evidence="4">Zn</strain>
    </source>
</reference>
<dbReference type="STRING" id="913774.A0A0C3D094"/>
<keyword evidence="3" id="KW-0378">Hydrolase</keyword>
<dbReference type="InParanoid" id="A0A0C3D094"/>
<feature type="signal peptide" evidence="2">
    <location>
        <begin position="1"/>
        <end position="22"/>
    </location>
</feature>
<evidence type="ECO:0000313" key="4">
    <source>
        <dbReference type="Proteomes" id="UP000054321"/>
    </source>
</evidence>
<dbReference type="AlphaFoldDB" id="A0A0C3D094"/>
<dbReference type="GO" id="GO:0005975">
    <property type="term" value="P:carbohydrate metabolic process"/>
    <property type="evidence" value="ECO:0007669"/>
    <property type="project" value="InterPro"/>
</dbReference>
<dbReference type="Pfam" id="PF00232">
    <property type="entry name" value="Glyco_hydro_1"/>
    <property type="match status" value="1"/>
</dbReference>
<dbReference type="GO" id="GO:0008422">
    <property type="term" value="F:beta-glucosidase activity"/>
    <property type="evidence" value="ECO:0007669"/>
    <property type="project" value="TreeGrafter"/>
</dbReference>
<evidence type="ECO:0000256" key="1">
    <source>
        <dbReference type="RuleBase" id="RU003690"/>
    </source>
</evidence>
<dbReference type="InterPro" id="IPR017853">
    <property type="entry name" value="GH"/>
</dbReference>
<gene>
    <name evidence="3" type="ORF">OIDMADRAFT_134432</name>
</gene>
<feature type="chain" id="PRO_5002173460" evidence="2">
    <location>
        <begin position="23"/>
        <end position="631"/>
    </location>
</feature>
<name>A0A0C3D094_OIDMZ</name>
<dbReference type="Proteomes" id="UP000054321">
    <property type="component" value="Unassembled WGS sequence"/>
</dbReference>
<keyword evidence="2" id="KW-0732">Signal</keyword>
<dbReference type="SUPFAM" id="SSF51445">
    <property type="entry name" value="(Trans)glycosidases"/>
    <property type="match status" value="1"/>
</dbReference>
<proteinExistence type="inferred from homology"/>